<keyword evidence="3" id="KW-0677">Repeat</keyword>
<comment type="function">
    <text evidence="5">Key component of the cytosolic iron-sulfur protein assembly (CIA) complex, a multiprotein complex that mediates the incorporation of iron-sulfur cluster into apoproteins specifically involved in DNA metabolism and genomic integrity. In the CIA complex, MMS19 acts as an adapter between early-acting CIA components and a subset of cellular target iron-sulfur proteins.</text>
</comment>
<keyword evidence="9" id="KW-1185">Reference proteome</keyword>
<dbReference type="InterPro" id="IPR016024">
    <property type="entry name" value="ARM-type_fold"/>
</dbReference>
<dbReference type="InterPro" id="IPR024687">
    <property type="entry name" value="MMS19_C"/>
</dbReference>
<reference evidence="8 9" key="1">
    <citation type="submission" date="2016-04" db="EMBL/GenBank/DDBJ databases">
        <title>A degradative enzymes factory behind the ericoid mycorrhizal symbiosis.</title>
        <authorList>
            <consortium name="DOE Joint Genome Institute"/>
            <person name="Martino E."/>
            <person name="Morin E."/>
            <person name="Grelet G."/>
            <person name="Kuo A."/>
            <person name="Kohler A."/>
            <person name="Daghino S."/>
            <person name="Barry K."/>
            <person name="Choi C."/>
            <person name="Cichocki N."/>
            <person name="Clum A."/>
            <person name="Copeland A."/>
            <person name="Hainaut M."/>
            <person name="Haridas S."/>
            <person name="Labutti K."/>
            <person name="Lindquist E."/>
            <person name="Lipzen A."/>
            <person name="Khouja H.-R."/>
            <person name="Murat C."/>
            <person name="Ohm R."/>
            <person name="Olson A."/>
            <person name="Spatafora J."/>
            <person name="Veneault-Fourrey C."/>
            <person name="Henrissat B."/>
            <person name="Grigoriev I."/>
            <person name="Martin F."/>
            <person name="Perotto S."/>
        </authorList>
    </citation>
    <scope>NUCLEOTIDE SEQUENCE [LARGE SCALE GENOMIC DNA]</scope>
    <source>
        <strain evidence="8 9">E</strain>
    </source>
</reference>
<feature type="domain" description="MMS19 C-terminal" evidence="6">
    <location>
        <begin position="620"/>
        <end position="1076"/>
    </location>
</feature>
<evidence type="ECO:0000256" key="4">
    <source>
        <dbReference type="ARBA" id="ARBA00023242"/>
    </source>
</evidence>
<feature type="domain" description="MMS19 N-terminal" evidence="7">
    <location>
        <begin position="54"/>
        <end position="331"/>
    </location>
</feature>
<dbReference type="RefSeq" id="XP_024726857.1">
    <property type="nucleotide sequence ID" value="XM_024884273.1"/>
</dbReference>
<organism evidence="8 9">
    <name type="scientific">Hyaloscypha bicolor E</name>
    <dbReference type="NCBI Taxonomy" id="1095630"/>
    <lineage>
        <taxon>Eukaryota</taxon>
        <taxon>Fungi</taxon>
        <taxon>Dikarya</taxon>
        <taxon>Ascomycota</taxon>
        <taxon>Pezizomycotina</taxon>
        <taxon>Leotiomycetes</taxon>
        <taxon>Helotiales</taxon>
        <taxon>Hyaloscyphaceae</taxon>
        <taxon>Hyaloscypha</taxon>
        <taxon>Hyaloscypha bicolor</taxon>
    </lineage>
</organism>
<keyword evidence="4 5" id="KW-0539">Nucleus</keyword>
<name>A0A2J6SGR7_9HELO</name>
<keyword evidence="5" id="KW-0227">DNA damage</keyword>
<evidence type="ECO:0000256" key="5">
    <source>
        <dbReference type="RuleBase" id="RU367072"/>
    </source>
</evidence>
<evidence type="ECO:0000256" key="2">
    <source>
        <dbReference type="ARBA" id="ARBA00009340"/>
    </source>
</evidence>
<keyword evidence="5" id="KW-0234">DNA repair</keyword>
<evidence type="ECO:0000259" key="7">
    <source>
        <dbReference type="Pfam" id="PF14500"/>
    </source>
</evidence>
<sequence>MTDHIFKDWMDTPTDSGGPTTEEAAIIADYVSCRNTIGQALDLGVYKLPNLLIDMGHYLNQDSDLITVARALSIFPHILERMGTEFSRQETHSLVEYFCARLENKDDVLNYRAGIYEVAFSLNILIKWKCFIPSDAGIVAMAVFGLANRSTFKDQKPTTRVKLYEVIDFLFKKYQAPLIRDVKVTPLILGLVSMAELEKNPSCLGILFPLYTHIGRNWRGYPLGDSDYDAIWESFIRYFPVTLGGAPQDPSVPSKELIKELLLQCVLSSHHYAKGAVPRFIDMLDTNTDLSANLKIEVLSTLAACVDSYPVPTIAEWSSKIWDALKFEIWNGENEDFIQGALEVLRATAASLGRSQDTWSTQTPMTEFVVAAATECKSRFRDSKKLYLVSSGRILHAVASGSLYAFHLVAKTVLPAMHVMRQDLKLPSEKKMLLTVYNYILDARLAQPQDDPQRDLLVRSFEGFRDGIVEVYFDAVSNIQQESSSSDLPFGVPAVEGLVLLSQIPSYLSAVEQGMIVQELNTILFSPPQDNDIRNAVLLSLQKISAMEPETFHEITLTNFIEKLPDTLSHNGVELKANLEIIAGHLQDLVEIACSRPCQRQLHNGTPINTASSYWHRNFDAMENKLLEKLDVVLQEKGQQEYANMILAAICGGLQVFDTNLNSIRIKSSEPSPLDPKIGPYSYIVKALFQKVVQQKRSTSATYIGIKESFDEKFVQMVGRTAMWALRSNLTTAANSMPLNWNALHPDQPSVIWTLFTHGLKDESLNDSQQNLQKGPADKCLANVLSMYLLAGHRLSEPLTDAPLRIEPAKVASSMIRNAISSESRSSRFGRMCMLWFLQLLVSKYRAASQPYAASSFDATLHQPLQVMTFEVDICRTKSDQEIKNTYQTLAYFTAASIASFDHSMEPLVNMMIKALSDPKYGRRVGQSFRILLAKSEVMDKLNFCKIRALRFQKVISLVVIPLQGAYASPMTSRMGKDNIVIALAGVLAYMEPDLVADAFGFSSIMLEGCDSSDDFTKETFIHLLQVLIPFCPKDAESHLDTVIRLMTDRTHNTYDSPSDASVRCRAKALDVLMRLTEHLPVAGLLQRRARLMPELDLALDDCSRDVRVKAQVAKMKWLRLGTVV</sequence>
<dbReference type="GO" id="GO:0006281">
    <property type="term" value="P:DNA repair"/>
    <property type="evidence" value="ECO:0007669"/>
    <property type="project" value="UniProtKB-UniRule"/>
</dbReference>
<accession>A0A2J6SGR7</accession>
<dbReference type="EMBL" id="KZ613919">
    <property type="protein sequence ID" value="PMD49953.1"/>
    <property type="molecule type" value="Genomic_DNA"/>
</dbReference>
<evidence type="ECO:0000313" key="8">
    <source>
        <dbReference type="EMBL" id="PMD49953.1"/>
    </source>
</evidence>
<dbReference type="InParanoid" id="A0A2J6SGR7"/>
<dbReference type="Pfam" id="PF12460">
    <property type="entry name" value="MMS19_C"/>
    <property type="match status" value="1"/>
</dbReference>
<dbReference type="InterPro" id="IPR039920">
    <property type="entry name" value="MMS19"/>
</dbReference>
<comment type="subcellular location">
    <subcellularLocation>
        <location evidence="1 5">Nucleus</location>
    </subcellularLocation>
</comment>
<evidence type="ECO:0000256" key="1">
    <source>
        <dbReference type="ARBA" id="ARBA00004123"/>
    </source>
</evidence>
<dbReference type="GO" id="GO:0016226">
    <property type="term" value="P:iron-sulfur cluster assembly"/>
    <property type="evidence" value="ECO:0007669"/>
    <property type="project" value="UniProtKB-UniRule"/>
</dbReference>
<dbReference type="GeneID" id="36592350"/>
<dbReference type="GO" id="GO:0097361">
    <property type="term" value="C:cytosolic [4Fe-4S] assembly targeting complex"/>
    <property type="evidence" value="ECO:0007669"/>
    <property type="project" value="UniProtKB-UniRule"/>
</dbReference>
<evidence type="ECO:0000313" key="9">
    <source>
        <dbReference type="Proteomes" id="UP000235371"/>
    </source>
</evidence>
<dbReference type="PANTHER" id="PTHR12891">
    <property type="entry name" value="DNA REPAIR/TRANSCRIPTION PROTEIN MET18/MMS19"/>
    <property type="match status" value="1"/>
</dbReference>
<dbReference type="InterPro" id="IPR029240">
    <property type="entry name" value="MMS19_N"/>
</dbReference>
<dbReference type="Gene3D" id="1.25.10.10">
    <property type="entry name" value="Leucine-rich Repeat Variant"/>
    <property type="match status" value="1"/>
</dbReference>
<dbReference type="Proteomes" id="UP000235371">
    <property type="component" value="Unassembled WGS sequence"/>
</dbReference>
<dbReference type="GO" id="GO:0005634">
    <property type="term" value="C:nucleus"/>
    <property type="evidence" value="ECO:0007669"/>
    <property type="project" value="UniProtKB-SubCell"/>
</dbReference>
<dbReference type="STRING" id="1095630.A0A2J6SGR7"/>
<dbReference type="OrthoDB" id="342900at2759"/>
<evidence type="ECO:0000259" key="6">
    <source>
        <dbReference type="Pfam" id="PF12460"/>
    </source>
</evidence>
<dbReference type="AlphaFoldDB" id="A0A2J6SGR7"/>
<dbReference type="Pfam" id="PF14500">
    <property type="entry name" value="MMS19_N"/>
    <property type="match status" value="1"/>
</dbReference>
<evidence type="ECO:0000256" key="3">
    <source>
        <dbReference type="ARBA" id="ARBA00022737"/>
    </source>
</evidence>
<dbReference type="GO" id="GO:0051604">
    <property type="term" value="P:protein maturation"/>
    <property type="evidence" value="ECO:0007669"/>
    <property type="project" value="UniProtKB-UniRule"/>
</dbReference>
<gene>
    <name evidence="8" type="ORF">K444DRAFT_638532</name>
</gene>
<dbReference type="InterPro" id="IPR011989">
    <property type="entry name" value="ARM-like"/>
</dbReference>
<proteinExistence type="inferred from homology"/>
<dbReference type="SUPFAM" id="SSF48371">
    <property type="entry name" value="ARM repeat"/>
    <property type="match status" value="1"/>
</dbReference>
<comment type="similarity">
    <text evidence="2 5">Belongs to the MET18/MMS19 family.</text>
</comment>
<dbReference type="PANTHER" id="PTHR12891:SF0">
    <property type="entry name" value="MMS19 NUCLEOTIDE EXCISION REPAIR PROTEIN HOMOLOG"/>
    <property type="match status" value="1"/>
</dbReference>
<protein>
    <recommendedName>
        <fullName evidence="5">MMS19 nucleotide excision repair protein</fullName>
    </recommendedName>
</protein>